<protein>
    <submittedName>
        <fullName evidence="2">Uncharacterized protein</fullName>
    </submittedName>
</protein>
<keyword evidence="3" id="KW-1185">Reference proteome</keyword>
<accession>A0A2T2NR97</accession>
<sequence>EVHGVLGRPRRGGCGHSGLPLSRLRTPWPSRPSRPARAEAGTRRLAGPRRLTQDQQAEQPSAAPQQRPSSARPRRVFSRGAPFDWTARPGVEALLAAAAAAAAAAGAGAGAAGAGARRLLQHRRPCAAAGSRCRLGPGPALSSRATSCLFAASPASPWPLQRCSRCGLCARCPASALLSASLPAQRRRPRVPRSARCRRADRPAPRPAAASPDLPDGKAAPDLGAGAARPRQPARQPTSQPAGRPRAAPRTPPSPSRWILACSPPHRPRQRHRQALVRLTLCCLPACLCLCHPRAARYQMAGIRHLPRLITKHRHPAVCQAHARRTPDAWPRARAPPSPSASAASAIAASGRVAAPRRLPASSREQRPTGLRSGLPDASSEQSRATFASTEMPASGELGLKPVAAMHVVTAVGPIEP</sequence>
<gene>
    <name evidence="2" type="ORF">BS50DRAFT_665468</name>
</gene>
<dbReference type="AlphaFoldDB" id="A0A2T2NR97"/>
<dbReference type="EMBL" id="KZ678134">
    <property type="protein sequence ID" value="PSN67965.1"/>
    <property type="molecule type" value="Genomic_DNA"/>
</dbReference>
<evidence type="ECO:0000313" key="3">
    <source>
        <dbReference type="Proteomes" id="UP000240883"/>
    </source>
</evidence>
<feature type="compositionally biased region" description="Low complexity" evidence="1">
    <location>
        <begin position="55"/>
        <end position="71"/>
    </location>
</feature>
<feature type="region of interest" description="Disordered" evidence="1">
    <location>
        <begin position="1"/>
        <end position="75"/>
    </location>
</feature>
<feature type="compositionally biased region" description="Low complexity" evidence="1">
    <location>
        <begin position="19"/>
        <end position="35"/>
    </location>
</feature>
<feature type="region of interest" description="Disordered" evidence="1">
    <location>
        <begin position="183"/>
        <end position="267"/>
    </location>
</feature>
<evidence type="ECO:0000256" key="1">
    <source>
        <dbReference type="SAM" id="MobiDB-lite"/>
    </source>
</evidence>
<name>A0A2T2NR97_CORCC</name>
<organism evidence="2 3">
    <name type="scientific">Corynespora cassiicola Philippines</name>
    <dbReference type="NCBI Taxonomy" id="1448308"/>
    <lineage>
        <taxon>Eukaryota</taxon>
        <taxon>Fungi</taxon>
        <taxon>Dikarya</taxon>
        <taxon>Ascomycota</taxon>
        <taxon>Pezizomycotina</taxon>
        <taxon>Dothideomycetes</taxon>
        <taxon>Pleosporomycetidae</taxon>
        <taxon>Pleosporales</taxon>
        <taxon>Corynesporascaceae</taxon>
        <taxon>Corynespora</taxon>
    </lineage>
</organism>
<reference evidence="2 3" key="1">
    <citation type="journal article" date="2018" name="Front. Microbiol.">
        <title>Genome-Wide Analysis of Corynespora cassiicola Leaf Fall Disease Putative Effectors.</title>
        <authorList>
            <person name="Lopez D."/>
            <person name="Ribeiro S."/>
            <person name="Label P."/>
            <person name="Fumanal B."/>
            <person name="Venisse J.S."/>
            <person name="Kohler A."/>
            <person name="de Oliveira R.R."/>
            <person name="Labutti K."/>
            <person name="Lipzen A."/>
            <person name="Lail K."/>
            <person name="Bauer D."/>
            <person name="Ohm R.A."/>
            <person name="Barry K.W."/>
            <person name="Spatafora J."/>
            <person name="Grigoriev I.V."/>
            <person name="Martin F.M."/>
            <person name="Pujade-Renaud V."/>
        </authorList>
    </citation>
    <scope>NUCLEOTIDE SEQUENCE [LARGE SCALE GENOMIC DNA]</scope>
    <source>
        <strain evidence="2 3">Philippines</strain>
    </source>
</reference>
<feature type="compositionally biased region" description="Polar residues" evidence="1">
    <location>
        <begin position="379"/>
        <end position="389"/>
    </location>
</feature>
<evidence type="ECO:0000313" key="2">
    <source>
        <dbReference type="EMBL" id="PSN67965.1"/>
    </source>
</evidence>
<feature type="non-terminal residue" evidence="2">
    <location>
        <position position="1"/>
    </location>
</feature>
<feature type="compositionally biased region" description="Basic residues" evidence="1">
    <location>
        <begin position="185"/>
        <end position="197"/>
    </location>
</feature>
<proteinExistence type="predicted"/>
<dbReference type="Proteomes" id="UP000240883">
    <property type="component" value="Unassembled WGS sequence"/>
</dbReference>
<feature type="compositionally biased region" description="Low complexity" evidence="1">
    <location>
        <begin position="340"/>
        <end position="357"/>
    </location>
</feature>
<feature type="compositionally biased region" description="Low complexity" evidence="1">
    <location>
        <begin position="227"/>
        <end position="249"/>
    </location>
</feature>
<feature type="region of interest" description="Disordered" evidence="1">
    <location>
        <begin position="319"/>
        <end position="397"/>
    </location>
</feature>